<name>A0A9P8IEV0_9PEZI</name>
<sequence>MDGYDKLADLIGKHHEMVIFRRFSVLNAKNLLYLQAELVNLEEELKYIVQEDKSSGDEEKQHFPYSLWHLKHSLQLPDGRYHIQWRKVLEIREKLKEYNDALIQQSQIAKFEEANKADLKGFRRWLGSRDGGNFSLENREANTWEEEYTGDLISLISHRKENDCFTMWIRDKFVPWFHDLLGYRTKADDEKSGLWEYRDSRINRVAHAISAVISSLLPTSAIFVLYFLHDMKVKLGVIIGFTALFSLALVILVRARRIEVFAASTA</sequence>
<organism evidence="3 4">
    <name type="scientific">Trichoglossum hirsutum</name>
    <dbReference type="NCBI Taxonomy" id="265104"/>
    <lineage>
        <taxon>Eukaryota</taxon>
        <taxon>Fungi</taxon>
        <taxon>Dikarya</taxon>
        <taxon>Ascomycota</taxon>
        <taxon>Pezizomycotina</taxon>
        <taxon>Geoglossomycetes</taxon>
        <taxon>Geoglossales</taxon>
        <taxon>Geoglossaceae</taxon>
        <taxon>Trichoglossum</taxon>
    </lineage>
</organism>
<keyword evidence="1" id="KW-1133">Transmembrane helix</keyword>
<keyword evidence="1" id="KW-0812">Transmembrane</keyword>
<dbReference type="InterPro" id="IPR046529">
    <property type="entry name" value="DUF6594"/>
</dbReference>
<dbReference type="Proteomes" id="UP000750711">
    <property type="component" value="Unassembled WGS sequence"/>
</dbReference>
<comment type="caution">
    <text evidence="3">The sequence shown here is derived from an EMBL/GenBank/DDBJ whole genome shotgun (WGS) entry which is preliminary data.</text>
</comment>
<reference evidence="3" key="1">
    <citation type="submission" date="2021-03" db="EMBL/GenBank/DDBJ databases">
        <title>Comparative genomics and phylogenomic investigation of the class Geoglossomycetes provide insights into ecological specialization and systematics.</title>
        <authorList>
            <person name="Melie T."/>
            <person name="Pirro S."/>
            <person name="Miller A.N."/>
            <person name="Quandt A."/>
        </authorList>
    </citation>
    <scope>NUCLEOTIDE SEQUENCE</scope>
    <source>
        <strain evidence="3">CAQ_001_2017</strain>
    </source>
</reference>
<dbReference type="Pfam" id="PF20237">
    <property type="entry name" value="DUF6594"/>
    <property type="match status" value="1"/>
</dbReference>
<feature type="domain" description="DUF6594" evidence="2">
    <location>
        <begin position="4"/>
        <end position="266"/>
    </location>
</feature>
<dbReference type="EMBL" id="JAGHQM010001343">
    <property type="protein sequence ID" value="KAH0555816.1"/>
    <property type="molecule type" value="Genomic_DNA"/>
</dbReference>
<dbReference type="PANTHER" id="PTHR34502:SF5">
    <property type="entry name" value="DUF6594 DOMAIN-CONTAINING PROTEIN"/>
    <property type="match status" value="1"/>
</dbReference>
<keyword evidence="4" id="KW-1185">Reference proteome</keyword>
<protein>
    <recommendedName>
        <fullName evidence="2">DUF6594 domain-containing protein</fullName>
    </recommendedName>
</protein>
<evidence type="ECO:0000259" key="2">
    <source>
        <dbReference type="Pfam" id="PF20237"/>
    </source>
</evidence>
<dbReference type="PANTHER" id="PTHR34502">
    <property type="entry name" value="DUF6594 DOMAIN-CONTAINING PROTEIN-RELATED"/>
    <property type="match status" value="1"/>
</dbReference>
<evidence type="ECO:0000313" key="3">
    <source>
        <dbReference type="EMBL" id="KAH0555816.1"/>
    </source>
</evidence>
<accession>A0A9P8IEV0</accession>
<proteinExistence type="predicted"/>
<feature type="transmembrane region" description="Helical" evidence="1">
    <location>
        <begin position="205"/>
        <end position="229"/>
    </location>
</feature>
<keyword evidence="1" id="KW-0472">Membrane</keyword>
<dbReference type="AlphaFoldDB" id="A0A9P8IEV0"/>
<evidence type="ECO:0000313" key="4">
    <source>
        <dbReference type="Proteomes" id="UP000750711"/>
    </source>
</evidence>
<gene>
    <name evidence="3" type="ORF">GP486_006237</name>
</gene>
<feature type="transmembrane region" description="Helical" evidence="1">
    <location>
        <begin position="235"/>
        <end position="253"/>
    </location>
</feature>
<evidence type="ECO:0000256" key="1">
    <source>
        <dbReference type="SAM" id="Phobius"/>
    </source>
</evidence>